<comment type="similarity">
    <text evidence="6">Belongs to the ThrE exporter (TC 2.A.79) family.</text>
</comment>
<dbReference type="Proteomes" id="UP001569904">
    <property type="component" value="Unassembled WGS sequence"/>
</dbReference>
<gene>
    <name evidence="10" type="ORF">SM436_05730</name>
</gene>
<feature type="transmembrane region" description="Helical" evidence="7">
    <location>
        <begin position="241"/>
        <end position="259"/>
    </location>
</feature>
<feature type="transmembrane region" description="Helical" evidence="7">
    <location>
        <begin position="341"/>
        <end position="362"/>
    </location>
</feature>
<dbReference type="EMBL" id="JAXCEH010000002">
    <property type="protein sequence ID" value="MFA1553184.1"/>
    <property type="molecule type" value="Genomic_DNA"/>
</dbReference>
<feature type="transmembrane region" description="Helical" evidence="7">
    <location>
        <begin position="426"/>
        <end position="445"/>
    </location>
</feature>
<dbReference type="Pfam" id="PF06738">
    <property type="entry name" value="ThrE"/>
    <property type="match status" value="1"/>
</dbReference>
<feature type="transmembrane region" description="Helical" evidence="7">
    <location>
        <begin position="280"/>
        <end position="305"/>
    </location>
</feature>
<feature type="transmembrane region" description="Helical" evidence="7">
    <location>
        <begin position="393"/>
        <end position="414"/>
    </location>
</feature>
<evidence type="ECO:0000256" key="7">
    <source>
        <dbReference type="SAM" id="Phobius"/>
    </source>
</evidence>
<comment type="caution">
    <text evidence="10">The sequence shown here is derived from an EMBL/GenBank/DDBJ whole genome shotgun (WGS) entry which is preliminary data.</text>
</comment>
<feature type="transmembrane region" description="Helical" evidence="7">
    <location>
        <begin position="368"/>
        <end position="386"/>
    </location>
</feature>
<dbReference type="RefSeq" id="WP_371939534.1">
    <property type="nucleotide sequence ID" value="NZ_JAXCEH010000002.1"/>
</dbReference>
<dbReference type="InterPro" id="IPR024528">
    <property type="entry name" value="ThrE_2"/>
</dbReference>
<proteinExistence type="inferred from homology"/>
<keyword evidence="4 7" id="KW-1133">Transmembrane helix</keyword>
<dbReference type="InterPro" id="IPR010619">
    <property type="entry name" value="ThrE-like_N"/>
</dbReference>
<evidence type="ECO:0000256" key="5">
    <source>
        <dbReference type="ARBA" id="ARBA00023136"/>
    </source>
</evidence>
<reference evidence="10 11" key="1">
    <citation type="submission" date="2023-11" db="EMBL/GenBank/DDBJ databases">
        <title>Actinomadura monticuli sp. nov., isolated from volcanic ash.</title>
        <authorList>
            <person name="Lee S.D."/>
            <person name="Yang H."/>
            <person name="Kim I.S."/>
        </authorList>
    </citation>
    <scope>NUCLEOTIDE SEQUENCE [LARGE SCALE GENOMIC DNA]</scope>
    <source>
        <strain evidence="10 11">DSM 45346</strain>
    </source>
</reference>
<feature type="transmembrane region" description="Helical" evidence="7">
    <location>
        <begin position="163"/>
        <end position="182"/>
    </location>
</feature>
<comment type="subcellular location">
    <subcellularLocation>
        <location evidence="1">Cell membrane</location>
        <topology evidence="1">Multi-pass membrane protein</topology>
    </subcellularLocation>
</comment>
<feature type="transmembrane region" description="Helical" evidence="7">
    <location>
        <begin position="317"/>
        <end position="334"/>
    </location>
</feature>
<dbReference type="PANTHER" id="PTHR34390">
    <property type="entry name" value="UPF0442 PROTEIN YJJB-RELATED"/>
    <property type="match status" value="1"/>
</dbReference>
<evidence type="ECO:0000313" key="10">
    <source>
        <dbReference type="EMBL" id="MFA1553184.1"/>
    </source>
</evidence>
<evidence type="ECO:0000259" key="9">
    <source>
        <dbReference type="Pfam" id="PF12821"/>
    </source>
</evidence>
<name>A0ABV4QRG0_9ACTN</name>
<dbReference type="PANTHER" id="PTHR34390:SF2">
    <property type="entry name" value="SUCCINATE TRANSPORTER SUBUNIT YJJP-RELATED"/>
    <property type="match status" value="1"/>
</dbReference>
<protein>
    <submittedName>
        <fullName evidence="10">Threonine/serine exporter family protein</fullName>
    </submittedName>
</protein>
<feature type="transmembrane region" description="Helical" evidence="7">
    <location>
        <begin position="215"/>
        <end position="235"/>
    </location>
</feature>
<organism evidence="10 11">
    <name type="scientific">Actinomadura chokoriensis</name>
    <dbReference type="NCBI Taxonomy" id="454156"/>
    <lineage>
        <taxon>Bacteria</taxon>
        <taxon>Bacillati</taxon>
        <taxon>Actinomycetota</taxon>
        <taxon>Actinomycetes</taxon>
        <taxon>Streptosporangiales</taxon>
        <taxon>Thermomonosporaceae</taxon>
        <taxon>Actinomadura</taxon>
    </lineage>
</organism>
<evidence type="ECO:0000313" key="11">
    <source>
        <dbReference type="Proteomes" id="UP001569904"/>
    </source>
</evidence>
<evidence type="ECO:0000256" key="6">
    <source>
        <dbReference type="ARBA" id="ARBA00034125"/>
    </source>
</evidence>
<keyword evidence="3 7" id="KW-0812">Transmembrane</keyword>
<keyword evidence="5 7" id="KW-0472">Membrane</keyword>
<feature type="domain" description="Threonine/serine exporter-like N-terminal" evidence="8">
    <location>
        <begin position="56"/>
        <end position="296"/>
    </location>
</feature>
<keyword evidence="11" id="KW-1185">Reference proteome</keyword>
<dbReference type="Pfam" id="PF12821">
    <property type="entry name" value="ThrE_2"/>
    <property type="match status" value="1"/>
</dbReference>
<evidence type="ECO:0000256" key="4">
    <source>
        <dbReference type="ARBA" id="ARBA00022989"/>
    </source>
</evidence>
<feature type="domain" description="Threonine/Serine exporter ThrE" evidence="9">
    <location>
        <begin position="322"/>
        <end position="445"/>
    </location>
</feature>
<evidence type="ECO:0000256" key="1">
    <source>
        <dbReference type="ARBA" id="ARBA00004651"/>
    </source>
</evidence>
<sequence>MGSLPVKIGYKAGRGTGGGMRAAERLRRTWQVLMDGAPPEPPEEEPGETVDPRAIDLVLRVGELLLASGETTERVNEAMLSLAVAYELPRCEVQVTLTSLLVSAHPGKGASPMTGSRAIRRRTPAYWRLTALHQLVQDASIGMLELDDAHERLGKIKAGRPPYPAWLMVVSLGLIAASGSVLSGGGPLVATTAFFATLLGDRTAAALARRGIAEFFQLTVAAGIGAGAAALVVALGNPKDAATIVTGAILALLPGRPLVASIQDGITGDLVSAGARVLEVFFMIAAIVAGLGAVVYIGVTLHVPIDVSHLPTPAAELRPVAVIAAAAISVTFAISLAAPRYVLTAAGLGGGLIWVLFVLARLWNVPPVLAAAVAATIVGVAANWLARRNRQPVMPYVVPAIGPLLPGTALYRGMVELNTGSPNTGVLSLIGAVSVALALAAGVNLGGEFVRAFQRVGLGASGRWARPAARRTRGF</sequence>
<keyword evidence="2" id="KW-1003">Cell membrane</keyword>
<evidence type="ECO:0000256" key="3">
    <source>
        <dbReference type="ARBA" id="ARBA00022692"/>
    </source>
</evidence>
<dbReference type="InterPro" id="IPR050539">
    <property type="entry name" value="ThrE_Dicarb/AminoAcid_Exp"/>
</dbReference>
<accession>A0ABV4QRG0</accession>
<evidence type="ECO:0000259" key="8">
    <source>
        <dbReference type="Pfam" id="PF06738"/>
    </source>
</evidence>
<evidence type="ECO:0000256" key="2">
    <source>
        <dbReference type="ARBA" id="ARBA00022475"/>
    </source>
</evidence>